<sequence length="192" mass="20497">MAVPLSRACNLARVSLSFRSSASTAGAVTSTGSPWRKDSGKKLGVCLPSVTDTNVTASPWSRRTPAQSEARDVGASGLGHWSELPRPDVRASDARKVSMAFASNAAFNKLAHTPLLWSGKGRRASPSLPNDLEALAALEDMESTELTLESPEVKSPSGSGKKTMLAWRDAMARSMRPAIENSAPRSTFEKHF</sequence>
<dbReference type="AlphaFoldDB" id="A0A6T9GG27"/>
<evidence type="ECO:0000313" key="3">
    <source>
        <dbReference type="EMBL" id="CAD8865556.1"/>
    </source>
</evidence>
<gene>
    <name evidence="2" type="ORF">NSCI0253_LOCUS39909</name>
    <name evidence="3" type="ORF">NSCI0253_LOCUS39911</name>
</gene>
<evidence type="ECO:0000313" key="2">
    <source>
        <dbReference type="EMBL" id="CAD8865554.1"/>
    </source>
</evidence>
<name>A0A6T9GG27_NOCSC</name>
<evidence type="ECO:0000256" key="1">
    <source>
        <dbReference type="SAM" id="MobiDB-lite"/>
    </source>
</evidence>
<proteinExistence type="predicted"/>
<accession>A0A6T9GG27</accession>
<feature type="region of interest" description="Disordered" evidence="1">
    <location>
        <begin position="54"/>
        <end position="84"/>
    </location>
</feature>
<reference evidence="3" key="1">
    <citation type="submission" date="2021-01" db="EMBL/GenBank/DDBJ databases">
        <authorList>
            <person name="Corre E."/>
            <person name="Pelletier E."/>
            <person name="Niang G."/>
            <person name="Scheremetjew M."/>
            <person name="Finn R."/>
            <person name="Kale V."/>
            <person name="Holt S."/>
            <person name="Cochrane G."/>
            <person name="Meng A."/>
            <person name="Brown T."/>
            <person name="Cohen L."/>
        </authorList>
    </citation>
    <scope>NUCLEOTIDE SEQUENCE</scope>
</reference>
<protein>
    <submittedName>
        <fullName evidence="3">Uncharacterized protein</fullName>
    </submittedName>
</protein>
<dbReference type="EMBL" id="HBFQ01056282">
    <property type="protein sequence ID" value="CAD8865556.1"/>
    <property type="molecule type" value="Transcribed_RNA"/>
</dbReference>
<dbReference type="EMBL" id="HBFQ01056279">
    <property type="protein sequence ID" value="CAD8865554.1"/>
    <property type="molecule type" value="Transcribed_RNA"/>
</dbReference>
<feature type="compositionally biased region" description="Polar residues" evidence="1">
    <location>
        <begin position="54"/>
        <end position="67"/>
    </location>
</feature>
<organism evidence="3">
    <name type="scientific">Noctiluca scintillans</name>
    <name type="common">Sea sparkle</name>
    <name type="synonym">Red tide dinoflagellate</name>
    <dbReference type="NCBI Taxonomy" id="2966"/>
    <lineage>
        <taxon>Eukaryota</taxon>
        <taxon>Sar</taxon>
        <taxon>Alveolata</taxon>
        <taxon>Dinophyceae</taxon>
        <taxon>Noctilucales</taxon>
        <taxon>Noctilucaceae</taxon>
        <taxon>Noctiluca</taxon>
    </lineage>
</organism>